<evidence type="ECO:0000256" key="2">
    <source>
        <dbReference type="ARBA" id="ARBA00008520"/>
    </source>
</evidence>
<dbReference type="EMBL" id="DTFV01000025">
    <property type="protein sequence ID" value="HGI29952.1"/>
    <property type="molecule type" value="Genomic_DNA"/>
</dbReference>
<dbReference type="CDD" id="cd13585">
    <property type="entry name" value="PBP2_TMBP_like"/>
    <property type="match status" value="1"/>
</dbReference>
<dbReference type="InterPro" id="IPR050490">
    <property type="entry name" value="Bact_solute-bd_prot1"/>
</dbReference>
<sequence>MKRIVGLVLVVLVCLSGIALAEEKVLSILCGEYTPGHWIYELAQQDFTAKTGIQVKFDFVAWAQYTDKILVTLSAHDASYDIIVGDSQLLGAAVSGGHYVELTDWLKENVAFDKLAPRPQKLYGEYPPDSGRYYGVSAVLDVPIIAYRKDLFEDPNEQAAFKAKYGYDLKVPETWEEFRDIAEFFTRPEKNFYGLAYWPAKTFDAVTMGFQPVLWSFGADYHAPGSYEVEGYLNSDAGVKALEFYVGLMKFAPPGSENYYWNECTQAFSQGLVAMAFQWGSWAEGFVNPATNPQYYDKVGFFPFPGKRAEDGTLRRFASHGGQGLNVVTYSKNLDAAYEFIKWWCDEETQRKYMAMGGVPILTDLLNSPEFLNAKPYNPAMAESFQYVKDFWTIPEYAALLEVTQKYWSAACAGMMSPKEAMDAVAKEHTAILKEAGYLK</sequence>
<gene>
    <name evidence="5" type="ORF">ENV30_01375</name>
</gene>
<dbReference type="SUPFAM" id="SSF53850">
    <property type="entry name" value="Periplasmic binding protein-like II"/>
    <property type="match status" value="1"/>
</dbReference>
<evidence type="ECO:0000256" key="1">
    <source>
        <dbReference type="ARBA" id="ARBA00004418"/>
    </source>
</evidence>
<evidence type="ECO:0000313" key="5">
    <source>
        <dbReference type="EMBL" id="HGI29952.1"/>
    </source>
</evidence>
<dbReference type="Gene3D" id="3.40.190.10">
    <property type="entry name" value="Periplasmic binding protein-like II"/>
    <property type="match status" value="2"/>
</dbReference>
<comment type="subcellular location">
    <subcellularLocation>
        <location evidence="1">Periplasm</location>
    </subcellularLocation>
</comment>
<dbReference type="Pfam" id="PF01547">
    <property type="entry name" value="SBP_bac_1"/>
    <property type="match status" value="1"/>
</dbReference>
<evidence type="ECO:0000256" key="4">
    <source>
        <dbReference type="ARBA" id="ARBA00022729"/>
    </source>
</evidence>
<evidence type="ECO:0000256" key="3">
    <source>
        <dbReference type="ARBA" id="ARBA00022448"/>
    </source>
</evidence>
<keyword evidence="3" id="KW-0813">Transport</keyword>
<name>A0A7V4DDT2_9BACT</name>
<organism evidence="5">
    <name type="scientific">Candidatus Caldatribacterium californiense</name>
    <dbReference type="NCBI Taxonomy" id="1454726"/>
    <lineage>
        <taxon>Bacteria</taxon>
        <taxon>Pseudomonadati</taxon>
        <taxon>Atribacterota</taxon>
        <taxon>Atribacteria</taxon>
        <taxon>Atribacterales</taxon>
        <taxon>Candidatus Caldatribacteriaceae</taxon>
        <taxon>Candidatus Caldatribacterium</taxon>
    </lineage>
</organism>
<comment type="caution">
    <text evidence="5">The sequence shown here is derived from an EMBL/GenBank/DDBJ whole genome shotgun (WGS) entry which is preliminary data.</text>
</comment>
<keyword evidence="4" id="KW-0732">Signal</keyword>
<proteinExistence type="inferred from homology"/>
<dbReference type="InterPro" id="IPR006059">
    <property type="entry name" value="SBP"/>
</dbReference>
<comment type="similarity">
    <text evidence="2">Belongs to the bacterial solute-binding protein 1 family.</text>
</comment>
<dbReference type="PANTHER" id="PTHR43649">
    <property type="entry name" value="ARABINOSE-BINDING PROTEIN-RELATED"/>
    <property type="match status" value="1"/>
</dbReference>
<protein>
    <submittedName>
        <fullName evidence="5">Sugar ABC transporter substrate-binding protein</fullName>
    </submittedName>
</protein>
<accession>A0A7V4DDT2</accession>
<dbReference type="PANTHER" id="PTHR43649:SF34">
    <property type="entry name" value="ABC TRANSPORTER PERIPLASMIC-BINDING PROTEIN YCJN-RELATED"/>
    <property type="match status" value="1"/>
</dbReference>
<dbReference type="GO" id="GO:0042597">
    <property type="term" value="C:periplasmic space"/>
    <property type="evidence" value="ECO:0007669"/>
    <property type="project" value="UniProtKB-SubCell"/>
</dbReference>
<dbReference type="AlphaFoldDB" id="A0A7V4DDT2"/>
<reference evidence="5" key="1">
    <citation type="journal article" date="2020" name="mSystems">
        <title>Genome- and Community-Level Interaction Insights into Carbon Utilization and Element Cycling Functions of Hydrothermarchaeota in Hydrothermal Sediment.</title>
        <authorList>
            <person name="Zhou Z."/>
            <person name="Liu Y."/>
            <person name="Xu W."/>
            <person name="Pan J."/>
            <person name="Luo Z.H."/>
            <person name="Li M."/>
        </authorList>
    </citation>
    <scope>NUCLEOTIDE SEQUENCE [LARGE SCALE GENOMIC DNA]</scope>
    <source>
        <strain evidence="5">SpSt-747</strain>
    </source>
</reference>